<evidence type="ECO:0008006" key="3">
    <source>
        <dbReference type="Google" id="ProtNLM"/>
    </source>
</evidence>
<dbReference type="SUPFAM" id="SSF48371">
    <property type="entry name" value="ARM repeat"/>
    <property type="match status" value="1"/>
</dbReference>
<reference evidence="1 2" key="1">
    <citation type="submission" date="2024-04" db="EMBL/GenBank/DDBJ databases">
        <title>Tritrichomonas musculus Genome.</title>
        <authorList>
            <person name="Alves-Ferreira E."/>
            <person name="Grigg M."/>
            <person name="Lorenzi H."/>
            <person name="Galac M."/>
        </authorList>
    </citation>
    <scope>NUCLEOTIDE SEQUENCE [LARGE SCALE GENOMIC DNA]</scope>
    <source>
        <strain evidence="1 2">EAF2021</strain>
    </source>
</reference>
<organism evidence="1 2">
    <name type="scientific">Tritrichomonas musculus</name>
    <dbReference type="NCBI Taxonomy" id="1915356"/>
    <lineage>
        <taxon>Eukaryota</taxon>
        <taxon>Metamonada</taxon>
        <taxon>Parabasalia</taxon>
        <taxon>Tritrichomonadida</taxon>
        <taxon>Tritrichomonadidae</taxon>
        <taxon>Tritrichomonas</taxon>
    </lineage>
</organism>
<protein>
    <recommendedName>
        <fullName evidence="3">FPL domain-containing protein</fullName>
    </recommendedName>
</protein>
<proteinExistence type="predicted"/>
<evidence type="ECO:0000313" key="1">
    <source>
        <dbReference type="EMBL" id="KAK8842583.1"/>
    </source>
</evidence>
<dbReference type="Proteomes" id="UP001470230">
    <property type="component" value="Unassembled WGS sequence"/>
</dbReference>
<sequence length="505" mass="58169">MEFKENSGIDGKNLRENNIAEGDISSGDANELFAELFQIVKTINANISNISDENLLTLLVRAKQIIYYEPELYDTNEKVIPDYFIQDLNSVLLFSQIAQHTNNSEIIENSLIILQGLIYYSPIALEVFIQLDLKSLLMNYFIEMSKNGIQGNIISTILGIILKMSEDSNSHLEIDVIPLLFTFLENCEKQNLNENASIGIQNAILIIFDIFGSFIRYNDKSVLAPFLGVFLNLKVFLQNIIYQKSLIQLLDDLAMKGFISDIIRSSTYSTCLELLNDSSYQDSYRFVIRLIIQILNLFVQTEREGNESYELTQDNLEICVPFKKIYRLLKKDENDENRNDYLLLYEKISNIGGLRFLLTEINGENQPLLIKILENDSFLFKSRVFHFFWEGLFKLNSFDQVFIMNSIIFTSMILRSVDFQEEDDDVDLLLRFFAFFDHILTIVPSNSNIRGINGRSSTNDENVQLKLNSEAYNSINQFVSDCIECDNEMLTQAAIVFMSKYAINN</sequence>
<comment type="caution">
    <text evidence="1">The sequence shown here is derived from an EMBL/GenBank/DDBJ whole genome shotgun (WGS) entry which is preliminary data.</text>
</comment>
<accession>A0ABR2H9Q7</accession>
<gene>
    <name evidence="1" type="ORF">M9Y10_025441</name>
</gene>
<dbReference type="EMBL" id="JAPFFF010000037">
    <property type="protein sequence ID" value="KAK8842583.1"/>
    <property type="molecule type" value="Genomic_DNA"/>
</dbReference>
<name>A0ABR2H9Q7_9EUKA</name>
<keyword evidence="2" id="KW-1185">Reference proteome</keyword>
<evidence type="ECO:0000313" key="2">
    <source>
        <dbReference type="Proteomes" id="UP001470230"/>
    </source>
</evidence>
<dbReference type="InterPro" id="IPR016024">
    <property type="entry name" value="ARM-type_fold"/>
</dbReference>